<keyword evidence="4 8" id="KW-1003">Cell membrane</keyword>
<evidence type="ECO:0000256" key="6">
    <source>
        <dbReference type="ARBA" id="ARBA00022989"/>
    </source>
</evidence>
<keyword evidence="10" id="KW-1185">Reference proteome</keyword>
<evidence type="ECO:0000256" key="2">
    <source>
        <dbReference type="ARBA" id="ARBA00009142"/>
    </source>
</evidence>
<evidence type="ECO:0000256" key="8">
    <source>
        <dbReference type="RuleBase" id="RU363041"/>
    </source>
</evidence>
<organism evidence="9 10">
    <name type="scientific">Micromonospora reichwaldensis</name>
    <dbReference type="NCBI Taxonomy" id="3075516"/>
    <lineage>
        <taxon>Bacteria</taxon>
        <taxon>Bacillati</taxon>
        <taxon>Actinomycetota</taxon>
        <taxon>Actinomycetes</taxon>
        <taxon>Micromonosporales</taxon>
        <taxon>Micromonosporaceae</taxon>
        <taxon>Micromonospora</taxon>
    </lineage>
</organism>
<accession>A0ABU2WSI7</accession>
<keyword evidence="7 8" id="KW-0472">Membrane</keyword>
<gene>
    <name evidence="9" type="ORF">RM555_07705</name>
</gene>
<keyword evidence="5 8" id="KW-0812">Transmembrane</keyword>
<protein>
    <recommendedName>
        <fullName evidence="8">Probable membrane transporter protein</fullName>
    </recommendedName>
</protein>
<feature type="transmembrane region" description="Helical" evidence="8">
    <location>
        <begin position="71"/>
        <end position="91"/>
    </location>
</feature>
<evidence type="ECO:0000256" key="4">
    <source>
        <dbReference type="ARBA" id="ARBA00022475"/>
    </source>
</evidence>
<feature type="transmembrane region" description="Helical" evidence="8">
    <location>
        <begin position="187"/>
        <end position="209"/>
    </location>
</feature>
<feature type="transmembrane region" description="Helical" evidence="8">
    <location>
        <begin position="26"/>
        <end position="59"/>
    </location>
</feature>
<dbReference type="RefSeq" id="WP_311411064.1">
    <property type="nucleotide sequence ID" value="NZ_JAVRFL010000007.1"/>
</dbReference>
<dbReference type="InterPro" id="IPR052017">
    <property type="entry name" value="TSUP"/>
</dbReference>
<feature type="transmembrane region" description="Helical" evidence="8">
    <location>
        <begin position="97"/>
        <end position="114"/>
    </location>
</feature>
<evidence type="ECO:0000256" key="3">
    <source>
        <dbReference type="ARBA" id="ARBA00022448"/>
    </source>
</evidence>
<dbReference type="EMBL" id="JAVRFL010000007">
    <property type="protein sequence ID" value="MDT0528873.1"/>
    <property type="molecule type" value="Genomic_DNA"/>
</dbReference>
<dbReference type="Pfam" id="PF01925">
    <property type="entry name" value="TauE"/>
    <property type="match status" value="1"/>
</dbReference>
<evidence type="ECO:0000313" key="9">
    <source>
        <dbReference type="EMBL" id="MDT0528873.1"/>
    </source>
</evidence>
<sequence>MALLGAALAVVAVALGAAMQRVTGLGFALVAAPFLVIILGPFTGVVLANLLSAAINLVVLASTFRALHRRLAVEMIVGVVVAVPLGAWVVASLPGPLLLIGVGSITAISVAWVARGNPLRFLRGRAGPVLSGFTSGFFNTTAGTGGPPLAVYAVSTDWGQRSFVPTVQVVGLVTNVLSLAAKGTPALSWPLLLACGVAMTVGIAGGQVLSRWLPEERARGSVIGLALIGSIIAVGKGVSALW</sequence>
<proteinExistence type="inferred from homology"/>
<keyword evidence="6 8" id="KW-1133">Transmembrane helix</keyword>
<comment type="similarity">
    <text evidence="2 8">Belongs to the 4-toluene sulfonate uptake permease (TSUP) (TC 2.A.102) family.</text>
</comment>
<dbReference type="PANTHER" id="PTHR30269">
    <property type="entry name" value="TRANSMEMBRANE PROTEIN YFCA"/>
    <property type="match status" value="1"/>
</dbReference>
<evidence type="ECO:0000256" key="1">
    <source>
        <dbReference type="ARBA" id="ARBA00004651"/>
    </source>
</evidence>
<dbReference type="PANTHER" id="PTHR30269:SF37">
    <property type="entry name" value="MEMBRANE TRANSPORTER PROTEIN"/>
    <property type="match status" value="1"/>
</dbReference>
<dbReference type="InterPro" id="IPR002781">
    <property type="entry name" value="TM_pro_TauE-like"/>
</dbReference>
<dbReference type="Proteomes" id="UP001180973">
    <property type="component" value="Unassembled WGS sequence"/>
</dbReference>
<comment type="caution">
    <text evidence="9">The sequence shown here is derived from an EMBL/GenBank/DDBJ whole genome shotgun (WGS) entry which is preliminary data.</text>
</comment>
<evidence type="ECO:0000256" key="7">
    <source>
        <dbReference type="ARBA" id="ARBA00023136"/>
    </source>
</evidence>
<comment type="subcellular location">
    <subcellularLocation>
        <location evidence="1 8">Cell membrane</location>
        <topology evidence="1 8">Multi-pass membrane protein</topology>
    </subcellularLocation>
</comment>
<evidence type="ECO:0000313" key="10">
    <source>
        <dbReference type="Proteomes" id="UP001180973"/>
    </source>
</evidence>
<reference evidence="9" key="1">
    <citation type="submission" date="2023-09" db="EMBL/GenBank/DDBJ databases">
        <title>30 novel species of actinomycetes from the DSMZ collection.</title>
        <authorList>
            <person name="Nouioui I."/>
        </authorList>
    </citation>
    <scope>NUCLEOTIDE SEQUENCE</scope>
    <source>
        <strain evidence="9">DSM 115977</strain>
    </source>
</reference>
<evidence type="ECO:0000256" key="5">
    <source>
        <dbReference type="ARBA" id="ARBA00022692"/>
    </source>
</evidence>
<keyword evidence="3" id="KW-0813">Transport</keyword>
<feature type="transmembrane region" description="Helical" evidence="8">
    <location>
        <begin position="221"/>
        <end position="241"/>
    </location>
</feature>
<name>A0ABU2WSI7_9ACTN</name>